<dbReference type="AlphaFoldDB" id="A0A7S3PMU4"/>
<reference evidence="1" key="1">
    <citation type="submission" date="2021-01" db="EMBL/GenBank/DDBJ databases">
        <authorList>
            <person name="Corre E."/>
            <person name="Pelletier E."/>
            <person name="Niang G."/>
            <person name="Scheremetjew M."/>
            <person name="Finn R."/>
            <person name="Kale V."/>
            <person name="Holt S."/>
            <person name="Cochrane G."/>
            <person name="Meng A."/>
            <person name="Brown T."/>
            <person name="Cohen L."/>
        </authorList>
    </citation>
    <scope>NUCLEOTIDE SEQUENCE</scope>
    <source>
        <strain evidence="1">GSBS06</strain>
    </source>
</reference>
<proteinExistence type="predicted"/>
<gene>
    <name evidence="1" type="ORF">ASTO00021_LOCUS14556</name>
</gene>
<sequence length="433" mass="48835">MDSLEPPEDEVNIRSLESWEGDALGSENGHMKEPVRNPNVWVVSCRSVRSREEFSKRVLLYQPDVRNFCPRGINCSMQDDEVHCALYRHGLRGRDESKTVIENPYPPAEKEVLRNRYKKTRIDTYSDSYLHPDQSGTTRFLSDLGTNTDSARIPHVSKAWQLGFSNSITKNFKPGHRIHGIPQDKTLVVFCHGFNERFPRIVAYLLHMCKVLNIDSKDANSPVNLAAFTWPSQRVPMTYFRARHIAEQAGTILRKTLQLLSFHGNRIILIGHSLGCRVCLHSLLDWNKSPSTKANTGLSVEKYPIVEHLYLLAAGIGADELSIDGKFPANRIGSEKITVCYSKKDPIKVGFGFAELIPGIWNLRPKSMLAMGVVGIRGHIPLSENGETKCDSVNCTSEVPAHSVHFYFKSAIFSKMLVEKVAHVEGKRLRSRL</sequence>
<dbReference type="InterPro" id="IPR010297">
    <property type="entry name" value="DUF900_hydrolase"/>
</dbReference>
<evidence type="ECO:0000313" key="1">
    <source>
        <dbReference type="EMBL" id="CAE0444503.1"/>
    </source>
</evidence>
<dbReference type="InterPro" id="IPR029058">
    <property type="entry name" value="AB_hydrolase_fold"/>
</dbReference>
<accession>A0A7S3PMU4</accession>
<organism evidence="1">
    <name type="scientific">Aplanochytrium stocchinoi</name>
    <dbReference type="NCBI Taxonomy" id="215587"/>
    <lineage>
        <taxon>Eukaryota</taxon>
        <taxon>Sar</taxon>
        <taxon>Stramenopiles</taxon>
        <taxon>Bigyra</taxon>
        <taxon>Labyrinthulomycetes</taxon>
        <taxon>Thraustochytrida</taxon>
        <taxon>Thraustochytriidae</taxon>
        <taxon>Aplanochytrium</taxon>
    </lineage>
</organism>
<protein>
    <submittedName>
        <fullName evidence="1">Uncharacterized protein</fullName>
    </submittedName>
</protein>
<dbReference type="SUPFAM" id="SSF53474">
    <property type="entry name" value="alpha/beta-Hydrolases"/>
    <property type="match status" value="1"/>
</dbReference>
<name>A0A7S3PMU4_9STRA</name>
<dbReference type="EMBL" id="HBIN01019088">
    <property type="protein sequence ID" value="CAE0444503.1"/>
    <property type="molecule type" value="Transcribed_RNA"/>
</dbReference>
<dbReference type="Gene3D" id="3.40.50.1820">
    <property type="entry name" value="alpha/beta hydrolase"/>
    <property type="match status" value="1"/>
</dbReference>
<dbReference type="Pfam" id="PF05990">
    <property type="entry name" value="DUF900"/>
    <property type="match status" value="1"/>
</dbReference>